<comment type="caution">
    <text evidence="9">The sequence shown here is derived from an EMBL/GenBank/DDBJ whole genome shotgun (WGS) entry which is preliminary data.</text>
</comment>
<dbReference type="InterPro" id="IPR054399">
    <property type="entry name" value="Fervidolysin-like_N_prodom"/>
</dbReference>
<keyword evidence="4 5" id="KW-0720">Serine protease</keyword>
<dbReference type="GO" id="GO:0004252">
    <property type="term" value="F:serine-type endopeptidase activity"/>
    <property type="evidence" value="ECO:0007669"/>
    <property type="project" value="UniProtKB-UniRule"/>
</dbReference>
<feature type="active site" description="Charge relay system" evidence="5">
    <location>
        <position position="153"/>
    </location>
</feature>
<dbReference type="InterPro" id="IPR022398">
    <property type="entry name" value="Peptidase_S8_His-AS"/>
</dbReference>
<dbReference type="InterPro" id="IPR050131">
    <property type="entry name" value="Peptidase_S8_subtilisin-like"/>
</dbReference>
<keyword evidence="2 5" id="KW-0645">Protease</keyword>
<evidence type="ECO:0000256" key="4">
    <source>
        <dbReference type="ARBA" id="ARBA00022825"/>
    </source>
</evidence>
<dbReference type="SUPFAM" id="SSF52743">
    <property type="entry name" value="Subtilisin-like"/>
    <property type="match status" value="1"/>
</dbReference>
<dbReference type="InterPro" id="IPR023827">
    <property type="entry name" value="Peptidase_S8_Asp-AS"/>
</dbReference>
<dbReference type="InterPro" id="IPR023828">
    <property type="entry name" value="Peptidase_S8_Ser-AS"/>
</dbReference>
<dbReference type="AlphaFoldDB" id="A0A1F5YXJ1"/>
<dbReference type="PRINTS" id="PR00723">
    <property type="entry name" value="SUBTILISIN"/>
</dbReference>
<sequence>MINVKSLLAVVLLVLGLLPAQRLYAAKPDRIPGQILVKFIEGTSEDEINRQVRGVGGNRIGNLEALDVEVISVPEQAADRILTALSHNPKVEFAEPDFIAEASDPDPYYASFQWGFNNTGQTVNGVTGIIDADIDAPEAWSAVSGGVRVAVLDTGVAQSHADLSSKLAANRDFTGSSTGFNDIYGHGTHVAGIISAVSGNGQGVAGGCPNCTIMNGKVLNDSGSGAYSWIANGINWATDNGAKVINLSLGGSSRSFTLESAVNRAWNNGVIVAAAAGNSANQSKTYPAAYANAIAVAATDNRDAKAYFSSYGAKWVDVAAPGAYIFSTWNDSDSSSNPQPVCDVSGCYKFASGTSMATPVVSAVAGLVWASPYGSSTNSVRNRIESRSDPVTGTGSYWKWGRVNAFRSVSP</sequence>
<evidence type="ECO:0000256" key="6">
    <source>
        <dbReference type="RuleBase" id="RU003355"/>
    </source>
</evidence>
<dbReference type="PANTHER" id="PTHR43806">
    <property type="entry name" value="PEPTIDASE S8"/>
    <property type="match status" value="1"/>
</dbReference>
<dbReference type="Gene3D" id="3.40.50.200">
    <property type="entry name" value="Peptidase S8/S53 domain"/>
    <property type="match status" value="1"/>
</dbReference>
<gene>
    <name evidence="9" type="ORF">A2Z33_06400</name>
</gene>
<dbReference type="InterPro" id="IPR036852">
    <property type="entry name" value="Peptidase_S8/S53_dom_sf"/>
</dbReference>
<dbReference type="PROSITE" id="PS51892">
    <property type="entry name" value="SUBTILASE"/>
    <property type="match status" value="1"/>
</dbReference>
<feature type="domain" description="Fervidolysin-like N-terminal prodomain" evidence="8">
    <location>
        <begin position="31"/>
        <end position="96"/>
    </location>
</feature>
<accession>A0A1F5YXJ1</accession>
<dbReference type="PANTHER" id="PTHR43806:SF11">
    <property type="entry name" value="CEREVISIN-RELATED"/>
    <property type="match status" value="1"/>
</dbReference>
<evidence type="ECO:0000256" key="1">
    <source>
        <dbReference type="ARBA" id="ARBA00011073"/>
    </source>
</evidence>
<protein>
    <submittedName>
        <fullName evidence="9">Uncharacterized protein</fullName>
    </submittedName>
</protein>
<name>A0A1F5YXJ1_9BACT</name>
<dbReference type="Pfam" id="PF22148">
    <property type="entry name" value="Fervidolysin_NPro-like"/>
    <property type="match status" value="1"/>
</dbReference>
<evidence type="ECO:0000259" key="7">
    <source>
        <dbReference type="Pfam" id="PF00082"/>
    </source>
</evidence>
<evidence type="ECO:0000313" key="10">
    <source>
        <dbReference type="Proteomes" id="UP000178448"/>
    </source>
</evidence>
<evidence type="ECO:0000256" key="5">
    <source>
        <dbReference type="PROSITE-ProRule" id="PRU01240"/>
    </source>
</evidence>
<feature type="active site" description="Charge relay system" evidence="5">
    <location>
        <position position="186"/>
    </location>
</feature>
<reference evidence="9 10" key="1">
    <citation type="journal article" date="2016" name="Nat. Commun.">
        <title>Thousands of microbial genomes shed light on interconnected biogeochemical processes in an aquifer system.</title>
        <authorList>
            <person name="Anantharaman K."/>
            <person name="Brown C.T."/>
            <person name="Hug L.A."/>
            <person name="Sharon I."/>
            <person name="Castelle C.J."/>
            <person name="Probst A.J."/>
            <person name="Thomas B.C."/>
            <person name="Singh A."/>
            <person name="Wilkins M.J."/>
            <person name="Karaoz U."/>
            <person name="Brodie E.L."/>
            <person name="Williams K.H."/>
            <person name="Hubbard S.S."/>
            <person name="Banfield J.F."/>
        </authorList>
    </citation>
    <scope>NUCLEOTIDE SEQUENCE [LARGE SCALE GENOMIC DNA]</scope>
</reference>
<dbReference type="EMBL" id="MFJD01000001">
    <property type="protein sequence ID" value="OGG04901.1"/>
    <property type="molecule type" value="Genomic_DNA"/>
</dbReference>
<dbReference type="PROSITE" id="PS00137">
    <property type="entry name" value="SUBTILASE_HIS"/>
    <property type="match status" value="1"/>
</dbReference>
<dbReference type="InterPro" id="IPR000209">
    <property type="entry name" value="Peptidase_S8/S53_dom"/>
</dbReference>
<proteinExistence type="inferred from homology"/>
<evidence type="ECO:0000259" key="8">
    <source>
        <dbReference type="Pfam" id="PF22148"/>
    </source>
</evidence>
<evidence type="ECO:0000256" key="3">
    <source>
        <dbReference type="ARBA" id="ARBA00022801"/>
    </source>
</evidence>
<dbReference type="PROSITE" id="PS00138">
    <property type="entry name" value="SUBTILASE_SER"/>
    <property type="match status" value="1"/>
</dbReference>
<comment type="similarity">
    <text evidence="1 5 6">Belongs to the peptidase S8 family.</text>
</comment>
<evidence type="ECO:0000256" key="2">
    <source>
        <dbReference type="ARBA" id="ARBA00022670"/>
    </source>
</evidence>
<dbReference type="GO" id="GO:0006508">
    <property type="term" value="P:proteolysis"/>
    <property type="evidence" value="ECO:0007669"/>
    <property type="project" value="UniProtKB-KW"/>
</dbReference>
<organism evidence="9 10">
    <name type="scientific">Candidatus Gottesmanbacteria bacterium RBG_16_52_11</name>
    <dbReference type="NCBI Taxonomy" id="1798374"/>
    <lineage>
        <taxon>Bacteria</taxon>
        <taxon>Candidatus Gottesmaniibacteriota</taxon>
    </lineage>
</organism>
<dbReference type="STRING" id="1798374.A2Z33_06400"/>
<dbReference type="PROSITE" id="PS00136">
    <property type="entry name" value="SUBTILASE_ASP"/>
    <property type="match status" value="1"/>
</dbReference>
<dbReference type="Pfam" id="PF00082">
    <property type="entry name" value="Peptidase_S8"/>
    <property type="match status" value="1"/>
</dbReference>
<feature type="active site" description="Charge relay system" evidence="5">
    <location>
        <position position="355"/>
    </location>
</feature>
<feature type="domain" description="Peptidase S8/S53" evidence="7">
    <location>
        <begin position="146"/>
        <end position="384"/>
    </location>
</feature>
<keyword evidence="3 5" id="KW-0378">Hydrolase</keyword>
<dbReference type="InterPro" id="IPR015500">
    <property type="entry name" value="Peptidase_S8_subtilisin-rel"/>
</dbReference>
<evidence type="ECO:0000313" key="9">
    <source>
        <dbReference type="EMBL" id="OGG04901.1"/>
    </source>
</evidence>
<dbReference type="Proteomes" id="UP000178448">
    <property type="component" value="Unassembled WGS sequence"/>
</dbReference>